<feature type="domain" description="DUF2179" evidence="7">
    <location>
        <begin position="233"/>
        <end position="287"/>
    </location>
</feature>
<evidence type="ECO:0000256" key="3">
    <source>
        <dbReference type="ARBA" id="ARBA00022692"/>
    </source>
</evidence>
<proteinExistence type="predicted"/>
<evidence type="ECO:0000313" key="8">
    <source>
        <dbReference type="EMBL" id="THE15183.1"/>
    </source>
</evidence>
<feature type="transmembrane region" description="Helical" evidence="6">
    <location>
        <begin position="44"/>
        <end position="62"/>
    </location>
</feature>
<dbReference type="PANTHER" id="PTHR33545:SF10">
    <property type="entry name" value="UPF0750 MEMBRANE PROTEIN YPJC"/>
    <property type="match status" value="1"/>
</dbReference>
<feature type="transmembrane region" description="Helical" evidence="6">
    <location>
        <begin position="82"/>
        <end position="106"/>
    </location>
</feature>
<sequence length="301" mass="34076">MKWQLFLFRGYLTLKFSIKNIIFILLGSAIFSFGIVHFNMQNNLAEGGFTGITLLLYFLFKFDPSYSNLILNVPLFFLGWKLLGRIAFYYTLIGTVSVSIFLWFFQRYQFDIPLDGDLMLAALFAGVFIGVGLGIIFRYGGTTGGVDIIARLVRKYVGWPMGRTMFLFDAVVITVSLIFYLSYREAMYTLLAVFIGARVIDFMQEGAYAARGAMIISEKNDEIAEKILHEMDRGVTILKGMGSYTKQEKHILYCVVGRSEVGRLKQVIISVDPHAFVSVSDVHDVLGEGFTLDENKKPIER</sequence>
<keyword evidence="5 6" id="KW-0472">Membrane</keyword>
<dbReference type="AlphaFoldDB" id="A0A4V3V8L3"/>
<dbReference type="STRING" id="1033734.GCA_000285535_04096"/>
<dbReference type="RefSeq" id="WP_136377959.1">
    <property type="nucleotide sequence ID" value="NZ_SLUB01000002.1"/>
</dbReference>
<dbReference type="Pfam" id="PF02588">
    <property type="entry name" value="YitT_membrane"/>
    <property type="match status" value="1"/>
</dbReference>
<feature type="transmembrane region" description="Helical" evidence="6">
    <location>
        <begin position="21"/>
        <end position="38"/>
    </location>
</feature>
<feature type="transmembrane region" description="Helical" evidence="6">
    <location>
        <begin position="161"/>
        <end position="180"/>
    </location>
</feature>
<dbReference type="Gene3D" id="3.30.70.120">
    <property type="match status" value="1"/>
</dbReference>
<dbReference type="InterPro" id="IPR019264">
    <property type="entry name" value="DUF2179"/>
</dbReference>
<comment type="caution">
    <text evidence="8">The sequence shown here is derived from an EMBL/GenBank/DDBJ whole genome shotgun (WGS) entry which is preliminary data.</text>
</comment>
<dbReference type="OrthoDB" id="1758221at2"/>
<dbReference type="CDD" id="cd16380">
    <property type="entry name" value="YitT_C"/>
    <property type="match status" value="1"/>
</dbReference>
<dbReference type="InterPro" id="IPR051461">
    <property type="entry name" value="UPF0750_membrane"/>
</dbReference>
<dbReference type="GO" id="GO:0005886">
    <property type="term" value="C:plasma membrane"/>
    <property type="evidence" value="ECO:0007669"/>
    <property type="project" value="UniProtKB-SubCell"/>
</dbReference>
<gene>
    <name evidence="8" type="ORF">E1I69_01980</name>
</gene>
<dbReference type="Proteomes" id="UP000306477">
    <property type="component" value="Unassembled WGS sequence"/>
</dbReference>
<keyword evidence="4 6" id="KW-1133">Transmembrane helix</keyword>
<reference evidence="8 9" key="1">
    <citation type="journal article" date="2019" name="Indoor Air">
        <title>Impacts of indoor surface finishes on bacterial viability.</title>
        <authorList>
            <person name="Hu J."/>
            <person name="Maamar S.B."/>
            <person name="Glawe A.J."/>
            <person name="Gottel N."/>
            <person name="Gilbert J.A."/>
            <person name="Hartmann E.M."/>
        </authorList>
    </citation>
    <scope>NUCLEOTIDE SEQUENCE [LARGE SCALE GENOMIC DNA]</scope>
    <source>
        <strain evidence="8 9">AF060A6</strain>
    </source>
</reference>
<dbReference type="PANTHER" id="PTHR33545">
    <property type="entry name" value="UPF0750 MEMBRANE PROTEIN YITT-RELATED"/>
    <property type="match status" value="1"/>
</dbReference>
<name>A0A4V3V8L3_9BACI</name>
<protein>
    <submittedName>
        <fullName evidence="8">YitT family protein</fullName>
    </submittedName>
</protein>
<accession>A0A4V3V8L3</accession>
<evidence type="ECO:0000256" key="1">
    <source>
        <dbReference type="ARBA" id="ARBA00004651"/>
    </source>
</evidence>
<dbReference type="EMBL" id="SLUB01000002">
    <property type="protein sequence ID" value="THE15183.1"/>
    <property type="molecule type" value="Genomic_DNA"/>
</dbReference>
<evidence type="ECO:0000256" key="5">
    <source>
        <dbReference type="ARBA" id="ARBA00023136"/>
    </source>
</evidence>
<dbReference type="PIRSF" id="PIRSF006483">
    <property type="entry name" value="Membrane_protein_YitT"/>
    <property type="match status" value="1"/>
</dbReference>
<dbReference type="InterPro" id="IPR003740">
    <property type="entry name" value="YitT"/>
</dbReference>
<keyword evidence="9" id="KW-1185">Reference proteome</keyword>
<dbReference type="Pfam" id="PF10035">
    <property type="entry name" value="DUF2179"/>
    <property type="match status" value="1"/>
</dbReference>
<feature type="transmembrane region" description="Helical" evidence="6">
    <location>
        <begin position="118"/>
        <end position="140"/>
    </location>
</feature>
<dbReference type="InterPro" id="IPR015867">
    <property type="entry name" value="N-reg_PII/ATP_PRibTrfase_C"/>
</dbReference>
<evidence type="ECO:0000313" key="9">
    <source>
        <dbReference type="Proteomes" id="UP000306477"/>
    </source>
</evidence>
<organism evidence="8 9">
    <name type="scientific">Bacillus timonensis</name>
    <dbReference type="NCBI Taxonomy" id="1033734"/>
    <lineage>
        <taxon>Bacteria</taxon>
        <taxon>Bacillati</taxon>
        <taxon>Bacillota</taxon>
        <taxon>Bacilli</taxon>
        <taxon>Bacillales</taxon>
        <taxon>Bacillaceae</taxon>
        <taxon>Bacillus</taxon>
    </lineage>
</organism>
<keyword evidence="3 6" id="KW-0812">Transmembrane</keyword>
<evidence type="ECO:0000256" key="4">
    <source>
        <dbReference type="ARBA" id="ARBA00022989"/>
    </source>
</evidence>
<evidence type="ECO:0000256" key="6">
    <source>
        <dbReference type="SAM" id="Phobius"/>
    </source>
</evidence>
<keyword evidence="2" id="KW-1003">Cell membrane</keyword>
<evidence type="ECO:0000259" key="7">
    <source>
        <dbReference type="Pfam" id="PF10035"/>
    </source>
</evidence>
<comment type="subcellular location">
    <subcellularLocation>
        <location evidence="1">Cell membrane</location>
        <topology evidence="1">Multi-pass membrane protein</topology>
    </subcellularLocation>
</comment>
<evidence type="ECO:0000256" key="2">
    <source>
        <dbReference type="ARBA" id="ARBA00022475"/>
    </source>
</evidence>